<dbReference type="AlphaFoldDB" id="A0A098RZ31"/>
<dbReference type="Gene3D" id="2.60.40.10">
    <property type="entry name" value="Immunoglobulins"/>
    <property type="match status" value="1"/>
</dbReference>
<dbReference type="PANTHER" id="PTHR37833:SF1">
    <property type="entry name" value="SIGNAL PEPTIDE PROTEIN"/>
    <property type="match status" value="1"/>
</dbReference>
<organism evidence="1 2">
    <name type="scientific">Phaeodactylibacter xiamenensis</name>
    <dbReference type="NCBI Taxonomy" id="1524460"/>
    <lineage>
        <taxon>Bacteria</taxon>
        <taxon>Pseudomonadati</taxon>
        <taxon>Bacteroidota</taxon>
        <taxon>Saprospiria</taxon>
        <taxon>Saprospirales</taxon>
        <taxon>Haliscomenobacteraceae</taxon>
        <taxon>Phaeodactylibacter</taxon>
    </lineage>
</organism>
<reference evidence="1 2" key="1">
    <citation type="journal article" date="2014" name="Int. J. Syst. Evol. Microbiol.">
        <title>Phaeodactylibacter xiamenensis gen. nov., sp. nov., a member of the family Saprospiraceae isolated from the marine alga Phaeodactylum tricornutum.</title>
        <authorList>
            <person name="Chen Z.Jr."/>
            <person name="Lei X."/>
            <person name="Lai Q."/>
            <person name="Li Y."/>
            <person name="Zhang B."/>
            <person name="Zhang J."/>
            <person name="Zhang H."/>
            <person name="Yang L."/>
            <person name="Zheng W."/>
            <person name="Tian Y."/>
            <person name="Yu Z."/>
            <person name="Xu H.Jr."/>
            <person name="Zheng T."/>
        </authorList>
    </citation>
    <scope>NUCLEOTIDE SEQUENCE [LARGE SCALE GENOMIC DNA]</scope>
    <source>
        <strain evidence="1 2">KD52</strain>
    </source>
</reference>
<sequence>MRLSILMVACLFLTGAVVEWEGDTSHEMGDLIRNQPATHEFVFRNVSGEPVVIDNVRTSCGCTVPEWDEVPIEPDSTGVIAVTYDARDLGYFKKKVKVYFSNQRKAEVLFIEGWVEEL</sequence>
<dbReference type="InterPro" id="IPR011467">
    <property type="entry name" value="DUF1573"/>
</dbReference>
<dbReference type="Pfam" id="PF07610">
    <property type="entry name" value="DUF1573"/>
    <property type="match status" value="1"/>
</dbReference>
<dbReference type="OrthoDB" id="826619at2"/>
<dbReference type="EMBL" id="JPOS01000090">
    <property type="protein sequence ID" value="KGE85369.1"/>
    <property type="molecule type" value="Genomic_DNA"/>
</dbReference>
<name>A0A098RZ31_9BACT</name>
<protein>
    <recommendedName>
        <fullName evidence="3">DUF1573 domain-containing protein</fullName>
    </recommendedName>
</protein>
<dbReference type="PANTHER" id="PTHR37833">
    <property type="entry name" value="LIPOPROTEIN-RELATED"/>
    <property type="match status" value="1"/>
</dbReference>
<evidence type="ECO:0008006" key="3">
    <source>
        <dbReference type="Google" id="ProtNLM"/>
    </source>
</evidence>
<keyword evidence="2" id="KW-1185">Reference proteome</keyword>
<proteinExistence type="predicted"/>
<evidence type="ECO:0000313" key="2">
    <source>
        <dbReference type="Proteomes" id="UP000029736"/>
    </source>
</evidence>
<dbReference type="RefSeq" id="WP_044228508.1">
    <property type="nucleotide sequence ID" value="NZ_JBKAGJ010000004.1"/>
</dbReference>
<dbReference type="STRING" id="1524460.IX84_28130"/>
<comment type="caution">
    <text evidence="1">The sequence shown here is derived from an EMBL/GenBank/DDBJ whole genome shotgun (WGS) entry which is preliminary data.</text>
</comment>
<dbReference type="InterPro" id="IPR013783">
    <property type="entry name" value="Ig-like_fold"/>
</dbReference>
<evidence type="ECO:0000313" key="1">
    <source>
        <dbReference type="EMBL" id="KGE85369.1"/>
    </source>
</evidence>
<dbReference type="Proteomes" id="UP000029736">
    <property type="component" value="Unassembled WGS sequence"/>
</dbReference>
<gene>
    <name evidence="1" type="ORF">IX84_28130</name>
</gene>
<accession>A0A098RZ31</accession>